<accession>A0A9P8NY97</accession>
<dbReference type="RefSeq" id="XP_046059232.1">
    <property type="nucleotide sequence ID" value="XM_046207584.1"/>
</dbReference>
<dbReference type="Proteomes" id="UP000769157">
    <property type="component" value="Unassembled WGS sequence"/>
</dbReference>
<comment type="caution">
    <text evidence="1">The sequence shown here is derived from an EMBL/GenBank/DDBJ whole genome shotgun (WGS) entry which is preliminary data.</text>
</comment>
<organism evidence="1 2">
    <name type="scientific">Ogataea philodendri</name>
    <dbReference type="NCBI Taxonomy" id="1378263"/>
    <lineage>
        <taxon>Eukaryota</taxon>
        <taxon>Fungi</taxon>
        <taxon>Dikarya</taxon>
        <taxon>Ascomycota</taxon>
        <taxon>Saccharomycotina</taxon>
        <taxon>Pichiomycetes</taxon>
        <taxon>Pichiales</taxon>
        <taxon>Pichiaceae</taxon>
        <taxon>Ogataea</taxon>
    </lineage>
</organism>
<dbReference type="GeneID" id="70238273"/>
<protein>
    <submittedName>
        <fullName evidence="1">Uncharacterized protein</fullName>
    </submittedName>
</protein>
<reference evidence="1" key="1">
    <citation type="journal article" date="2021" name="Open Biol.">
        <title>Shared evolutionary footprints suggest mitochondrial oxidative damage underlies multiple complex I losses in fungi.</title>
        <authorList>
            <person name="Schikora-Tamarit M.A."/>
            <person name="Marcet-Houben M."/>
            <person name="Nosek J."/>
            <person name="Gabaldon T."/>
        </authorList>
    </citation>
    <scope>NUCLEOTIDE SEQUENCE</scope>
    <source>
        <strain evidence="1">CBS6075</strain>
    </source>
</reference>
<proteinExistence type="predicted"/>
<gene>
    <name evidence="1" type="ORF">OGAPHI_006309</name>
</gene>
<evidence type="ECO:0000313" key="2">
    <source>
        <dbReference type="Proteomes" id="UP000769157"/>
    </source>
</evidence>
<name>A0A9P8NY97_9ASCO</name>
<keyword evidence="2" id="KW-1185">Reference proteome</keyword>
<evidence type="ECO:0000313" key="1">
    <source>
        <dbReference type="EMBL" id="KAH3662128.1"/>
    </source>
</evidence>
<dbReference type="AlphaFoldDB" id="A0A9P8NY97"/>
<reference evidence="1" key="2">
    <citation type="submission" date="2021-01" db="EMBL/GenBank/DDBJ databases">
        <authorList>
            <person name="Schikora-Tamarit M.A."/>
        </authorList>
    </citation>
    <scope>NUCLEOTIDE SEQUENCE</scope>
    <source>
        <strain evidence="1">CBS6075</strain>
    </source>
</reference>
<sequence length="127" mass="13572">MAFSKYLTPPCAIFVDLDEVPDAKSFFSSNNTFRPRRVASRAAPVPVAPPPTMIKSNLDWASLVDNSSANFVTGSPSFFKKSSLAGGFSTLVTIGGNLDLKSTNVSLWMVCKYAPPKPNASAEQAPI</sequence>
<dbReference type="EMBL" id="JAEUBE010000414">
    <property type="protein sequence ID" value="KAH3662128.1"/>
    <property type="molecule type" value="Genomic_DNA"/>
</dbReference>